<dbReference type="EMBL" id="BAABJO010000025">
    <property type="protein sequence ID" value="GAA5132354.1"/>
    <property type="molecule type" value="Genomic_DNA"/>
</dbReference>
<proteinExistence type="predicted"/>
<protein>
    <submittedName>
        <fullName evidence="1">Uncharacterized protein</fullName>
    </submittedName>
</protein>
<dbReference type="Proteomes" id="UP001500804">
    <property type="component" value="Unassembled WGS sequence"/>
</dbReference>
<comment type="caution">
    <text evidence="1">The sequence shown here is derived from an EMBL/GenBank/DDBJ whole genome shotgun (WGS) entry which is preliminary data.</text>
</comment>
<keyword evidence="2" id="KW-1185">Reference proteome</keyword>
<organism evidence="1 2">
    <name type="scientific">Pseudonocardia adelaidensis</name>
    <dbReference type="NCBI Taxonomy" id="648754"/>
    <lineage>
        <taxon>Bacteria</taxon>
        <taxon>Bacillati</taxon>
        <taxon>Actinomycetota</taxon>
        <taxon>Actinomycetes</taxon>
        <taxon>Pseudonocardiales</taxon>
        <taxon>Pseudonocardiaceae</taxon>
        <taxon>Pseudonocardia</taxon>
    </lineage>
</organism>
<evidence type="ECO:0000313" key="1">
    <source>
        <dbReference type="EMBL" id="GAA5132354.1"/>
    </source>
</evidence>
<name>A0ABP9NUB0_9PSEU</name>
<evidence type="ECO:0000313" key="2">
    <source>
        <dbReference type="Proteomes" id="UP001500804"/>
    </source>
</evidence>
<gene>
    <name evidence="1" type="ORF">GCM10023320_56850</name>
</gene>
<dbReference type="RefSeq" id="WP_345608939.1">
    <property type="nucleotide sequence ID" value="NZ_BAABJO010000025.1"/>
</dbReference>
<sequence length="112" mass="12351">MTLTYGAPPVLGERCVPGCIDPLFDHDGAHYCHVQVGTVELSQNRDVRFEADEARVEVCQEHRSDGALRRRVWIAPYNGGAMDMPIVLTRAEAAQLVGLLVEAFALTEEVTQ</sequence>
<accession>A0ABP9NUB0</accession>
<reference evidence="2" key="1">
    <citation type="journal article" date="2019" name="Int. J. Syst. Evol. Microbiol.">
        <title>The Global Catalogue of Microorganisms (GCM) 10K type strain sequencing project: providing services to taxonomists for standard genome sequencing and annotation.</title>
        <authorList>
            <consortium name="The Broad Institute Genomics Platform"/>
            <consortium name="The Broad Institute Genome Sequencing Center for Infectious Disease"/>
            <person name="Wu L."/>
            <person name="Ma J."/>
        </authorList>
    </citation>
    <scope>NUCLEOTIDE SEQUENCE [LARGE SCALE GENOMIC DNA]</scope>
    <source>
        <strain evidence="2">JCM 18302</strain>
    </source>
</reference>